<evidence type="ECO:0000256" key="2">
    <source>
        <dbReference type="ARBA" id="ARBA00022643"/>
    </source>
</evidence>
<dbReference type="GO" id="GO:0046872">
    <property type="term" value="F:metal ion binding"/>
    <property type="evidence" value="ECO:0007669"/>
    <property type="project" value="UniProtKB-KW"/>
</dbReference>
<keyword evidence="5" id="KW-0408">Iron</keyword>
<evidence type="ECO:0000256" key="7">
    <source>
        <dbReference type="SAM" id="Phobius"/>
    </source>
</evidence>
<evidence type="ECO:0000256" key="1">
    <source>
        <dbReference type="ARBA" id="ARBA00022630"/>
    </source>
</evidence>
<evidence type="ECO:0000256" key="4">
    <source>
        <dbReference type="ARBA" id="ARBA00023002"/>
    </source>
</evidence>
<dbReference type="GO" id="GO:0016491">
    <property type="term" value="F:oxidoreductase activity"/>
    <property type="evidence" value="ECO:0007669"/>
    <property type="project" value="UniProtKB-KW"/>
</dbReference>
<dbReference type="PROSITE" id="PS00198">
    <property type="entry name" value="4FE4S_FER_1"/>
    <property type="match status" value="2"/>
</dbReference>
<protein>
    <submittedName>
        <fullName evidence="9">4Fe-4S dicluster domain-containing protein</fullName>
    </submittedName>
</protein>
<dbReference type="Pfam" id="PF00881">
    <property type="entry name" value="Nitroreductase"/>
    <property type="match status" value="1"/>
</dbReference>
<sequence length="329" mass="36438">MTIDKQFMFRPRIHWGKIKIDEEKCIGCGQCSDNCPGKVPVVGDDGKARMGREECITCSNCVVTCPEEAITVAETFYVEEGFYKTTPADIPYKYPAPPKDVNGKTAEYTAMEKAVFERRSNRNFKKDPVPEHLIRRVLEAGRMAPSTGNCQPWRFIVITDTAFLDELAARIQMLAQMASTMYRTDEMLDALVAQYEMEPQPGMFDPRVQGGIYAVGEGILPVFLNTPALIILLGDERAIGGPEINIGICGTNMTLVANSLGLGACWVGFVNLVNMMDDMKQRLGIEPPYKVIASLAIGYPAFKQHGMVAREAKPVTWFRPGAASSEVEY</sequence>
<dbReference type="InterPro" id="IPR000415">
    <property type="entry name" value="Nitroreductase-like"/>
</dbReference>
<dbReference type="SUPFAM" id="SSF55469">
    <property type="entry name" value="FMN-dependent nitroreductase-like"/>
    <property type="match status" value="1"/>
</dbReference>
<dbReference type="PROSITE" id="PS51379">
    <property type="entry name" value="4FE4S_FER_2"/>
    <property type="match status" value="2"/>
</dbReference>
<name>A0A3A4NKQ9_ABYX5</name>
<feature type="transmembrane region" description="Helical" evidence="7">
    <location>
        <begin position="255"/>
        <end position="273"/>
    </location>
</feature>
<dbReference type="InterPro" id="IPR017896">
    <property type="entry name" value="4Fe4S_Fe-S-bd"/>
</dbReference>
<evidence type="ECO:0000256" key="3">
    <source>
        <dbReference type="ARBA" id="ARBA00022723"/>
    </source>
</evidence>
<feature type="domain" description="4Fe-4S ferredoxin-type" evidence="8">
    <location>
        <begin position="16"/>
        <end position="45"/>
    </location>
</feature>
<gene>
    <name evidence="9" type="ORF">C4520_12485</name>
</gene>
<keyword evidence="1" id="KW-0285">Flavoprotein</keyword>
<accession>A0A3A4NKQ9</accession>
<dbReference type="Gene3D" id="3.40.109.10">
    <property type="entry name" value="NADH Oxidase"/>
    <property type="match status" value="1"/>
</dbReference>
<evidence type="ECO:0000313" key="10">
    <source>
        <dbReference type="Proteomes" id="UP000265882"/>
    </source>
</evidence>
<evidence type="ECO:0000256" key="5">
    <source>
        <dbReference type="ARBA" id="ARBA00023004"/>
    </source>
</evidence>
<comment type="caution">
    <text evidence="9">The sequence shown here is derived from an EMBL/GenBank/DDBJ whole genome shotgun (WGS) entry which is preliminary data.</text>
</comment>
<dbReference type="Pfam" id="PF13237">
    <property type="entry name" value="Fer4_10"/>
    <property type="match status" value="1"/>
</dbReference>
<feature type="domain" description="4Fe-4S ferredoxin-type" evidence="8">
    <location>
        <begin position="46"/>
        <end position="75"/>
    </location>
</feature>
<proteinExistence type="predicted"/>
<evidence type="ECO:0000256" key="6">
    <source>
        <dbReference type="ARBA" id="ARBA00023014"/>
    </source>
</evidence>
<keyword evidence="7" id="KW-1133">Transmembrane helix</keyword>
<dbReference type="AlphaFoldDB" id="A0A3A4NKQ9"/>
<dbReference type="Gene3D" id="3.30.70.20">
    <property type="match status" value="1"/>
</dbReference>
<dbReference type="PANTHER" id="PTHR23026">
    <property type="entry name" value="NADPH NITROREDUCTASE"/>
    <property type="match status" value="1"/>
</dbReference>
<evidence type="ECO:0000313" key="9">
    <source>
        <dbReference type="EMBL" id="RJP19689.1"/>
    </source>
</evidence>
<dbReference type="InterPro" id="IPR017900">
    <property type="entry name" value="4Fe4S_Fe_S_CS"/>
</dbReference>
<keyword evidence="7" id="KW-0812">Transmembrane</keyword>
<reference evidence="9 10" key="1">
    <citation type="journal article" date="2017" name="ISME J.">
        <title>Energy and carbon metabolisms in a deep terrestrial subsurface fluid microbial community.</title>
        <authorList>
            <person name="Momper L."/>
            <person name="Jungbluth S.P."/>
            <person name="Lee M.D."/>
            <person name="Amend J.P."/>
        </authorList>
    </citation>
    <scope>NUCLEOTIDE SEQUENCE [LARGE SCALE GENOMIC DNA]</scope>
    <source>
        <strain evidence="9">SURF_5</strain>
    </source>
</reference>
<keyword evidence="3" id="KW-0479">Metal-binding</keyword>
<dbReference type="PANTHER" id="PTHR23026:SF90">
    <property type="entry name" value="IODOTYROSINE DEIODINASE 1"/>
    <property type="match status" value="1"/>
</dbReference>
<keyword evidence="7" id="KW-0472">Membrane</keyword>
<organism evidence="9 10">
    <name type="scientific">Abyssobacteria bacterium (strain SURF_5)</name>
    <dbReference type="NCBI Taxonomy" id="2093360"/>
    <lineage>
        <taxon>Bacteria</taxon>
        <taxon>Pseudomonadati</taxon>
        <taxon>Candidatus Hydrogenedentota</taxon>
        <taxon>Candidatus Abyssobacteria</taxon>
    </lineage>
</organism>
<dbReference type="InterPro" id="IPR029479">
    <property type="entry name" value="Nitroreductase"/>
</dbReference>
<evidence type="ECO:0000259" key="8">
    <source>
        <dbReference type="PROSITE" id="PS51379"/>
    </source>
</evidence>
<dbReference type="EMBL" id="QZKU01000086">
    <property type="protein sequence ID" value="RJP19689.1"/>
    <property type="molecule type" value="Genomic_DNA"/>
</dbReference>
<keyword evidence="4" id="KW-0560">Oxidoreductase</keyword>
<dbReference type="InterPro" id="IPR050627">
    <property type="entry name" value="Nitroreductase/BluB"/>
</dbReference>
<keyword evidence="6" id="KW-0411">Iron-sulfur</keyword>
<dbReference type="GO" id="GO:0051536">
    <property type="term" value="F:iron-sulfur cluster binding"/>
    <property type="evidence" value="ECO:0007669"/>
    <property type="project" value="UniProtKB-KW"/>
</dbReference>
<keyword evidence="2" id="KW-0288">FMN</keyword>
<dbReference type="SUPFAM" id="SSF54862">
    <property type="entry name" value="4Fe-4S ferredoxins"/>
    <property type="match status" value="1"/>
</dbReference>
<dbReference type="Proteomes" id="UP000265882">
    <property type="component" value="Unassembled WGS sequence"/>
</dbReference>